<reference evidence="1 2" key="1">
    <citation type="submission" date="2017-11" db="EMBL/GenBank/DDBJ databases">
        <title>Genomic Encyclopedia of Archaeal and Bacterial Type Strains, Phase II (KMG-II): From Individual Species to Whole Genera.</title>
        <authorList>
            <person name="Goeker M."/>
        </authorList>
    </citation>
    <scope>NUCLEOTIDE SEQUENCE [LARGE SCALE GENOMIC DNA]</scope>
    <source>
        <strain evidence="1 2">DSM 27393</strain>
    </source>
</reference>
<evidence type="ECO:0000313" key="1">
    <source>
        <dbReference type="EMBL" id="PJJ71391.1"/>
    </source>
</evidence>
<dbReference type="Gene3D" id="2.60.40.10">
    <property type="entry name" value="Immunoglobulins"/>
    <property type="match status" value="1"/>
</dbReference>
<dbReference type="EMBL" id="PGFF01000001">
    <property type="protein sequence ID" value="PJJ71391.1"/>
    <property type="molecule type" value="Genomic_DNA"/>
</dbReference>
<dbReference type="GO" id="GO:0005975">
    <property type="term" value="P:carbohydrate metabolic process"/>
    <property type="evidence" value="ECO:0007669"/>
    <property type="project" value="UniProtKB-ARBA"/>
</dbReference>
<gene>
    <name evidence="1" type="ORF">CLV46_0937</name>
</gene>
<dbReference type="Proteomes" id="UP000228758">
    <property type="component" value="Unassembled WGS sequence"/>
</dbReference>
<organism evidence="1 2">
    <name type="scientific">Diaminobutyricimonas aerilata</name>
    <dbReference type="NCBI Taxonomy" id="1162967"/>
    <lineage>
        <taxon>Bacteria</taxon>
        <taxon>Bacillati</taxon>
        <taxon>Actinomycetota</taxon>
        <taxon>Actinomycetes</taxon>
        <taxon>Micrococcales</taxon>
        <taxon>Microbacteriaceae</taxon>
        <taxon>Diaminobutyricimonas</taxon>
    </lineage>
</organism>
<protein>
    <submittedName>
        <fullName evidence="1">Ig-like domain-containing protein</fullName>
    </submittedName>
</protein>
<dbReference type="OrthoDB" id="9796385at2"/>
<proteinExistence type="predicted"/>
<comment type="caution">
    <text evidence="1">The sequence shown here is derived from an EMBL/GenBank/DDBJ whole genome shotgun (WGS) entry which is preliminary data.</text>
</comment>
<dbReference type="AlphaFoldDB" id="A0A2M9CHJ9"/>
<accession>A0A2M9CHJ9</accession>
<dbReference type="RefSeq" id="WP_100363696.1">
    <property type="nucleotide sequence ID" value="NZ_PGFF01000001.1"/>
</dbReference>
<evidence type="ECO:0000313" key="2">
    <source>
        <dbReference type="Proteomes" id="UP000228758"/>
    </source>
</evidence>
<sequence>MSHRTRIDLRPGRMLAALVAGAALVLGAGIAPAAAVPTTVPSLDIQVASVDKAELREYGSWTQAARKIAIGPSTGSVRVDATVFGDLAVTTGEVWCQLKLQQEPWPVVASRRWSAAEWAVVADRTLPLPPGVVNAGTGARWVGSCGAFEGTATSNIRWLLIEDAAAPANVEFGADPRLLVSQNTLTAPQAEETVIVAVPGDRIRLYAEPGTWDLDGVTPLAVSLTEGSTGIRVPAVEVGVTADRSVLGFTVPEVSTPEFGRAAYRMEVTAYTVTPGTSTTPAREAQFQFVHDFSVTRTKPPTVTTLTLSRHVTASLGTVTATAKVTTPGNPYPVGTVAFHVDGKRVASVSLVHTDKGVAAIPMPRLSRGVHDVLVTFSGTADSGEFLANSVSSTQRLLVVR</sequence>
<dbReference type="InterPro" id="IPR013783">
    <property type="entry name" value="Ig-like_fold"/>
</dbReference>
<keyword evidence="2" id="KW-1185">Reference proteome</keyword>
<name>A0A2M9CHJ9_9MICO</name>